<feature type="compositionally biased region" description="Low complexity" evidence="1">
    <location>
        <begin position="182"/>
        <end position="203"/>
    </location>
</feature>
<protein>
    <submittedName>
        <fullName evidence="3">Uncharacterized protein</fullName>
    </submittedName>
</protein>
<evidence type="ECO:0000313" key="3">
    <source>
        <dbReference type="EMBL" id="USR91395.1"/>
    </source>
</evidence>
<feature type="region of interest" description="Disordered" evidence="1">
    <location>
        <begin position="128"/>
        <end position="203"/>
    </location>
</feature>
<feature type="compositionally biased region" description="Acidic residues" evidence="1">
    <location>
        <begin position="133"/>
        <end position="153"/>
    </location>
</feature>
<feature type="transmembrane region" description="Helical" evidence="2">
    <location>
        <begin position="38"/>
        <end position="57"/>
    </location>
</feature>
<keyword evidence="2" id="KW-0472">Membrane</keyword>
<reference evidence="3" key="1">
    <citation type="submission" date="2022-06" db="EMBL/GenBank/DDBJ databases">
        <title>Genome sequence of Phormidium yuhuli AB48 isolated from an industrial photobioreactor environment.</title>
        <authorList>
            <person name="Qiu Y."/>
            <person name="Noonan A.J.C."/>
            <person name="Dofher K."/>
            <person name="Koch M."/>
            <person name="Kieft B."/>
            <person name="Lin X."/>
            <person name="Ziels R.M."/>
            <person name="Hallam S.J."/>
        </authorList>
    </citation>
    <scope>NUCLEOTIDE SEQUENCE</scope>
    <source>
        <strain evidence="3">AB48</strain>
    </source>
</reference>
<keyword evidence="2" id="KW-0812">Transmembrane</keyword>
<accession>A0ABY5AQA1</accession>
<sequence length="203" mass="22647">MNRLKQQFSLVSELLFNPETRDTYSKALSLTGKLLKEILTLLWMIFCLVFLIFFWAGQYVRQITYNTKVWYQNQANQHSENRFADLSKSLLEVGSSGSRYVISQAKQQLGIQGDPKPIPAIAPVATVNAETVPDTDSDDDEPDAEETSPEPEPEATSPEPEIEETSPEPDPEPEPEIEETSPESSSIPDPFDSPDSPKSSETP</sequence>
<organism evidence="3 4">
    <name type="scientific">Phormidium yuhuli AB48</name>
    <dbReference type="NCBI Taxonomy" id="2940671"/>
    <lineage>
        <taxon>Bacteria</taxon>
        <taxon>Bacillati</taxon>
        <taxon>Cyanobacteriota</taxon>
        <taxon>Cyanophyceae</taxon>
        <taxon>Oscillatoriophycideae</taxon>
        <taxon>Oscillatoriales</taxon>
        <taxon>Oscillatoriaceae</taxon>
        <taxon>Phormidium</taxon>
        <taxon>Phormidium yuhuli</taxon>
    </lineage>
</organism>
<keyword evidence="4" id="KW-1185">Reference proteome</keyword>
<dbReference type="EMBL" id="CP098611">
    <property type="protein sequence ID" value="USR91395.1"/>
    <property type="molecule type" value="Genomic_DNA"/>
</dbReference>
<dbReference type="Proteomes" id="UP001056708">
    <property type="component" value="Chromosome"/>
</dbReference>
<name>A0ABY5AQA1_9CYAN</name>
<feature type="compositionally biased region" description="Acidic residues" evidence="1">
    <location>
        <begin position="160"/>
        <end position="181"/>
    </location>
</feature>
<dbReference type="RefSeq" id="WP_252663420.1">
    <property type="nucleotide sequence ID" value="NZ_CP098611.1"/>
</dbReference>
<evidence type="ECO:0000256" key="1">
    <source>
        <dbReference type="SAM" id="MobiDB-lite"/>
    </source>
</evidence>
<evidence type="ECO:0000313" key="4">
    <source>
        <dbReference type="Proteomes" id="UP001056708"/>
    </source>
</evidence>
<evidence type="ECO:0000256" key="2">
    <source>
        <dbReference type="SAM" id="Phobius"/>
    </source>
</evidence>
<gene>
    <name evidence="3" type="ORF">NEA10_01235</name>
</gene>
<keyword evidence="2" id="KW-1133">Transmembrane helix</keyword>
<proteinExistence type="predicted"/>